<reference evidence="1 2" key="1">
    <citation type="submission" date="2023-01" db="EMBL/GenBank/DDBJ databases">
        <title>Analysis of 21 Apiospora genomes using comparative genomics revels a genus with tremendous synthesis potential of carbohydrate active enzymes and secondary metabolites.</title>
        <authorList>
            <person name="Sorensen T."/>
        </authorList>
    </citation>
    <scope>NUCLEOTIDE SEQUENCE [LARGE SCALE GENOMIC DNA]</scope>
    <source>
        <strain evidence="1 2">CBS 135458</strain>
    </source>
</reference>
<comment type="caution">
    <text evidence="1">The sequence shown here is derived from an EMBL/GenBank/DDBJ whole genome shotgun (WGS) entry which is preliminary data.</text>
</comment>
<evidence type="ECO:0000313" key="2">
    <source>
        <dbReference type="Proteomes" id="UP001480595"/>
    </source>
</evidence>
<proteinExistence type="predicted"/>
<gene>
    <name evidence="1" type="ORF">PG994_005089</name>
</gene>
<evidence type="ECO:0000313" key="1">
    <source>
        <dbReference type="EMBL" id="KAK8074190.1"/>
    </source>
</evidence>
<dbReference type="Proteomes" id="UP001480595">
    <property type="component" value="Unassembled WGS sequence"/>
</dbReference>
<dbReference type="EMBL" id="JAQQWL010000005">
    <property type="protein sequence ID" value="KAK8074190.1"/>
    <property type="molecule type" value="Genomic_DNA"/>
</dbReference>
<protein>
    <submittedName>
        <fullName evidence="1">Uncharacterized protein</fullName>
    </submittedName>
</protein>
<keyword evidence="2" id="KW-1185">Reference proteome</keyword>
<accession>A0ABR1VSF5</accession>
<organism evidence="1 2">
    <name type="scientific">Apiospora phragmitis</name>
    <dbReference type="NCBI Taxonomy" id="2905665"/>
    <lineage>
        <taxon>Eukaryota</taxon>
        <taxon>Fungi</taxon>
        <taxon>Dikarya</taxon>
        <taxon>Ascomycota</taxon>
        <taxon>Pezizomycotina</taxon>
        <taxon>Sordariomycetes</taxon>
        <taxon>Xylariomycetidae</taxon>
        <taxon>Amphisphaeriales</taxon>
        <taxon>Apiosporaceae</taxon>
        <taxon>Apiospora</taxon>
    </lineage>
</organism>
<name>A0ABR1VSF5_9PEZI</name>
<dbReference type="GeneID" id="92089561"/>
<sequence length="70" mass="8446">MQKGEYYYLRNQRDLQVVFYQANMHSPRKIKSIIEPLGFELKNNRITAKEGDDIYGRDENWLPIPPFRSR</sequence>
<dbReference type="RefSeq" id="XP_066718665.1">
    <property type="nucleotide sequence ID" value="XM_066856498.1"/>
</dbReference>